<dbReference type="GeneTree" id="ENSGT00960000190253"/>
<sequence length="52" mass="6189">MAFGHLHQKVTIYRHLKPEKVILIHKVMGTKNLDYSKNVFMVEQSHTHFVEQ</sequence>
<protein>
    <submittedName>
        <fullName evidence="1">Uncharacterized protein</fullName>
    </submittedName>
</protein>
<reference evidence="1" key="1">
    <citation type="submission" date="2019-05" db="EMBL/GenBank/DDBJ databases">
        <authorList>
            <person name="Zhang S."/>
            <person name="Liu J."/>
        </authorList>
    </citation>
    <scope>NUCLEOTIDE SEQUENCE [LARGE SCALE GENOMIC DNA]</scope>
</reference>
<evidence type="ECO:0000313" key="1">
    <source>
        <dbReference type="Ensembl" id="ENSBGRP00000000059.1"/>
    </source>
</evidence>
<proteinExistence type="predicted"/>
<keyword evidence="2" id="KW-1185">Reference proteome</keyword>
<name>A0A8B9W0I1_BOSMU</name>
<reference evidence="1" key="2">
    <citation type="submission" date="2025-08" db="UniProtKB">
        <authorList>
            <consortium name="Ensembl"/>
        </authorList>
    </citation>
    <scope>IDENTIFICATION</scope>
</reference>
<organism evidence="1 2">
    <name type="scientific">Bos mutus grunniens</name>
    <name type="common">Wild yak</name>
    <name type="synonym">Bos grunniens</name>
    <dbReference type="NCBI Taxonomy" id="30521"/>
    <lineage>
        <taxon>Eukaryota</taxon>
        <taxon>Metazoa</taxon>
        <taxon>Chordata</taxon>
        <taxon>Craniata</taxon>
        <taxon>Vertebrata</taxon>
        <taxon>Euteleostomi</taxon>
        <taxon>Mammalia</taxon>
        <taxon>Eutheria</taxon>
        <taxon>Laurasiatheria</taxon>
        <taxon>Artiodactyla</taxon>
        <taxon>Ruminantia</taxon>
        <taxon>Pecora</taxon>
        <taxon>Bovidae</taxon>
        <taxon>Bovinae</taxon>
        <taxon>Bos</taxon>
    </lineage>
</organism>
<reference evidence="1" key="3">
    <citation type="submission" date="2025-09" db="UniProtKB">
        <authorList>
            <consortium name="Ensembl"/>
        </authorList>
    </citation>
    <scope>IDENTIFICATION</scope>
</reference>
<dbReference type="Proteomes" id="UP000694520">
    <property type="component" value="Chromosome 1"/>
</dbReference>
<accession>A0A8B9W0I1</accession>
<dbReference type="AlphaFoldDB" id="A0A8B9W0I1"/>
<evidence type="ECO:0000313" key="2">
    <source>
        <dbReference type="Proteomes" id="UP000694520"/>
    </source>
</evidence>
<dbReference type="Ensembl" id="ENSBGRT00000000079.1">
    <property type="protein sequence ID" value="ENSBGRP00000000059.1"/>
    <property type="gene ID" value="ENSBGRG00000000046.1"/>
</dbReference>